<dbReference type="RefSeq" id="WP_088253003.1">
    <property type="nucleotide sequence ID" value="NZ_NIDE01000002.1"/>
</dbReference>
<comment type="caution">
    <text evidence="1">The sequence shown here is derived from an EMBL/GenBank/DDBJ whole genome shotgun (WGS) entry which is preliminary data.</text>
</comment>
<name>A0A225DUQ8_9BACT</name>
<keyword evidence="2" id="KW-1185">Reference proteome</keyword>
<reference evidence="2" key="1">
    <citation type="submission" date="2017-06" db="EMBL/GenBank/DDBJ databases">
        <title>Genome analysis of Fimbriiglobus ruber SP5, the first member of the order Planctomycetales with confirmed chitinolytic capability.</title>
        <authorList>
            <person name="Ravin N.V."/>
            <person name="Rakitin A.L."/>
            <person name="Ivanova A.A."/>
            <person name="Beletsky A.V."/>
            <person name="Kulichevskaya I.S."/>
            <person name="Mardanov A.V."/>
            <person name="Dedysh S.N."/>
        </authorList>
    </citation>
    <scope>NUCLEOTIDE SEQUENCE [LARGE SCALE GENOMIC DNA]</scope>
    <source>
        <strain evidence="2">SP5</strain>
    </source>
</reference>
<dbReference type="OrthoDB" id="284702at2"/>
<dbReference type="EMBL" id="NIDE01000002">
    <property type="protein sequence ID" value="OWK45250.1"/>
    <property type="molecule type" value="Genomic_DNA"/>
</dbReference>
<evidence type="ECO:0000313" key="1">
    <source>
        <dbReference type="EMBL" id="OWK45250.1"/>
    </source>
</evidence>
<dbReference type="Proteomes" id="UP000214646">
    <property type="component" value="Unassembled WGS sequence"/>
</dbReference>
<accession>A0A225DUQ8</accession>
<dbReference type="AlphaFoldDB" id="A0A225DUQ8"/>
<protein>
    <submittedName>
        <fullName evidence="1">Uncharacterized protein</fullName>
    </submittedName>
</protein>
<organism evidence="1 2">
    <name type="scientific">Fimbriiglobus ruber</name>
    <dbReference type="NCBI Taxonomy" id="1908690"/>
    <lineage>
        <taxon>Bacteria</taxon>
        <taxon>Pseudomonadati</taxon>
        <taxon>Planctomycetota</taxon>
        <taxon>Planctomycetia</taxon>
        <taxon>Gemmatales</taxon>
        <taxon>Gemmataceae</taxon>
        <taxon>Fimbriiglobus</taxon>
    </lineage>
</organism>
<proteinExistence type="predicted"/>
<sequence length="84" mass="9160">MSQSHPPSARLAAKLHRRVCIVLTEDAVLAEEVLARKKLAGEIAGRLSERALLIRAGRVEVVLEELRKMGHTPQVVGKAAETRA</sequence>
<gene>
    <name evidence="1" type="ORF">FRUB_01581</name>
</gene>
<evidence type="ECO:0000313" key="2">
    <source>
        <dbReference type="Proteomes" id="UP000214646"/>
    </source>
</evidence>